<evidence type="ECO:0000313" key="2">
    <source>
        <dbReference type="Proteomes" id="UP001501578"/>
    </source>
</evidence>
<gene>
    <name evidence="1" type="ORF">GCM10009560_11010</name>
</gene>
<comment type="caution">
    <text evidence="1">The sequence shown here is derived from an EMBL/GenBank/DDBJ whole genome shotgun (WGS) entry which is preliminary data.</text>
</comment>
<accession>A0ABN1NSU2</accession>
<name>A0ABN1NSU2_9ACTN</name>
<proteinExistence type="predicted"/>
<dbReference type="Gene3D" id="3.20.20.70">
    <property type="entry name" value="Aldolase class I"/>
    <property type="match status" value="1"/>
</dbReference>
<evidence type="ECO:0008006" key="3">
    <source>
        <dbReference type="Google" id="ProtNLM"/>
    </source>
</evidence>
<dbReference type="RefSeq" id="WP_343948595.1">
    <property type="nucleotide sequence ID" value="NZ_BAAAHQ010000004.1"/>
</dbReference>
<reference evidence="1 2" key="1">
    <citation type="journal article" date="2019" name="Int. J. Syst. Evol. Microbiol.">
        <title>The Global Catalogue of Microorganisms (GCM) 10K type strain sequencing project: providing services to taxonomists for standard genome sequencing and annotation.</title>
        <authorList>
            <consortium name="The Broad Institute Genomics Platform"/>
            <consortium name="The Broad Institute Genome Sequencing Center for Infectious Disease"/>
            <person name="Wu L."/>
            <person name="Ma J."/>
        </authorList>
    </citation>
    <scope>NUCLEOTIDE SEQUENCE [LARGE SCALE GENOMIC DNA]</scope>
    <source>
        <strain evidence="1 2">JCM 11136</strain>
    </source>
</reference>
<evidence type="ECO:0000313" key="1">
    <source>
        <dbReference type="EMBL" id="GAA0916108.1"/>
    </source>
</evidence>
<sequence>MADTADPAYGDFVAGNVHHQTITNMLDQAHRLRYVREFMTGLSRCRAECEFWDFCRGAQAANRYFENGSLAGTETVYCRLTRQALVTALSTTSAKE</sequence>
<keyword evidence="2" id="KW-1185">Reference proteome</keyword>
<dbReference type="Proteomes" id="UP001501578">
    <property type="component" value="Unassembled WGS sequence"/>
</dbReference>
<dbReference type="EMBL" id="BAAAHQ010000004">
    <property type="protein sequence ID" value="GAA0916108.1"/>
    <property type="molecule type" value="Genomic_DNA"/>
</dbReference>
<organism evidence="1 2">
    <name type="scientific">Nonomuraea longicatena</name>
    <dbReference type="NCBI Taxonomy" id="83682"/>
    <lineage>
        <taxon>Bacteria</taxon>
        <taxon>Bacillati</taxon>
        <taxon>Actinomycetota</taxon>
        <taxon>Actinomycetes</taxon>
        <taxon>Streptosporangiales</taxon>
        <taxon>Streptosporangiaceae</taxon>
        <taxon>Nonomuraea</taxon>
    </lineage>
</organism>
<protein>
    <recommendedName>
        <fullName evidence="3">Radical SAM protein</fullName>
    </recommendedName>
</protein>
<dbReference type="InterPro" id="IPR013785">
    <property type="entry name" value="Aldolase_TIM"/>
</dbReference>